<feature type="region of interest" description="Disordered" evidence="1">
    <location>
        <begin position="269"/>
        <end position="301"/>
    </location>
</feature>
<reference evidence="4" key="1">
    <citation type="submission" date="2024-07" db="EMBL/GenBank/DDBJ databases">
        <title>Two chromosome-level genome assemblies of Korean endemic species Abeliophyllum distichum and Forsythia ovata (Oleaceae).</title>
        <authorList>
            <person name="Jang H."/>
        </authorList>
    </citation>
    <scope>NUCLEOTIDE SEQUENCE [LARGE SCALE GENOMIC DNA]</scope>
</reference>
<dbReference type="AlphaFoldDB" id="A0ABD1T9I8"/>
<accession>A0ABD1T9I8</accession>
<keyword evidence="2" id="KW-0732">Signal</keyword>
<feature type="chain" id="PRO_5044851283" description="Bulb-type lectin domain-containing protein" evidence="2">
    <location>
        <begin position="35"/>
        <end position="418"/>
    </location>
</feature>
<name>A0ABD1T9I8_9LAMI</name>
<feature type="compositionally biased region" description="Basic and acidic residues" evidence="1">
    <location>
        <begin position="352"/>
        <end position="362"/>
    </location>
</feature>
<feature type="compositionally biased region" description="Acidic residues" evidence="1">
    <location>
        <begin position="269"/>
        <end position="285"/>
    </location>
</feature>
<dbReference type="EMBL" id="JBFOLJ010000009">
    <property type="protein sequence ID" value="KAL2509397.1"/>
    <property type="molecule type" value="Genomic_DNA"/>
</dbReference>
<gene>
    <name evidence="3" type="ORF">Fot_33044</name>
</gene>
<keyword evidence="4" id="KW-1185">Reference proteome</keyword>
<evidence type="ECO:0000256" key="1">
    <source>
        <dbReference type="SAM" id="MobiDB-lite"/>
    </source>
</evidence>
<evidence type="ECO:0000256" key="2">
    <source>
        <dbReference type="SAM" id="SignalP"/>
    </source>
</evidence>
<evidence type="ECO:0008006" key="5">
    <source>
        <dbReference type="Google" id="ProtNLM"/>
    </source>
</evidence>
<sequence length="418" mass="45140">MDTLGLHFNLLSRIPLLTILSVLCINTWWSSADASTVPQERLKGFKATPNSSISSFQPLLSDSTGNYSLGFLRVNKNQLNLVVLHIQSSEQLRSARTARLPRWADPTQLFFNGSLVLSDPHTGVLWSTQTDGDRVGWDPILSDPSQIYLKHKPLEAKAAVVKGQGPIRVVLTSDGYLGMFQTGSTPVDVQSFNSFQQNVFGIRRVRIEPDGNLKGYSTVLGEVNAARNEYQGTEANEVEALANENAGAEEAELEAVVGNENVGVVEVELEDPNNDTAEDDPDNDGDTPNRPGVDPEPNPDAGAELVLVATPFENEDVDDPNGPLEGVEPDPKGTDGTEADPNKRVAVVPVEAPEKNPKRLDVGAEPNPNKRLVVVPVEAPKEDPKGLDVGAEPDPKKGMVVLPIEVPEEIITFTVSPT</sequence>
<protein>
    <recommendedName>
        <fullName evidence="5">Bulb-type lectin domain-containing protein</fullName>
    </recommendedName>
</protein>
<comment type="caution">
    <text evidence="3">The sequence shown here is derived from an EMBL/GenBank/DDBJ whole genome shotgun (WGS) entry which is preliminary data.</text>
</comment>
<dbReference type="Proteomes" id="UP001604277">
    <property type="component" value="Unassembled WGS sequence"/>
</dbReference>
<organism evidence="3 4">
    <name type="scientific">Forsythia ovata</name>
    <dbReference type="NCBI Taxonomy" id="205694"/>
    <lineage>
        <taxon>Eukaryota</taxon>
        <taxon>Viridiplantae</taxon>
        <taxon>Streptophyta</taxon>
        <taxon>Embryophyta</taxon>
        <taxon>Tracheophyta</taxon>
        <taxon>Spermatophyta</taxon>
        <taxon>Magnoliopsida</taxon>
        <taxon>eudicotyledons</taxon>
        <taxon>Gunneridae</taxon>
        <taxon>Pentapetalae</taxon>
        <taxon>asterids</taxon>
        <taxon>lamiids</taxon>
        <taxon>Lamiales</taxon>
        <taxon>Oleaceae</taxon>
        <taxon>Forsythieae</taxon>
        <taxon>Forsythia</taxon>
    </lineage>
</organism>
<evidence type="ECO:0000313" key="4">
    <source>
        <dbReference type="Proteomes" id="UP001604277"/>
    </source>
</evidence>
<proteinExistence type="predicted"/>
<evidence type="ECO:0000313" key="3">
    <source>
        <dbReference type="EMBL" id="KAL2509397.1"/>
    </source>
</evidence>
<feature type="signal peptide" evidence="2">
    <location>
        <begin position="1"/>
        <end position="34"/>
    </location>
</feature>
<feature type="region of interest" description="Disordered" evidence="1">
    <location>
        <begin position="313"/>
        <end position="397"/>
    </location>
</feature>
<feature type="compositionally biased region" description="Basic and acidic residues" evidence="1">
    <location>
        <begin position="329"/>
        <end position="343"/>
    </location>
</feature>